<evidence type="ECO:0000313" key="4">
    <source>
        <dbReference type="WBParaSite" id="Pan_g4457.t1"/>
    </source>
</evidence>
<sequence length="206" mass="23530">MMLFATVACIIDRLISTILWKKYFKLKYSFLIAPILVLISVAASILIAVTYDEESMSERVLVLWILHLLFGILTILLLNRNKTLRVTMRSSGKLNHNYQVVENLRVLVIIAPHMGVVTLIASIAPLSLIICPRAYFEIYNASLMLCMVMAVYRNYIVLWKTRRKTLAVQTEDTIDNHFKSLQATWDIVTVAPSAQMPIDPKKKSIF</sequence>
<name>A0A7E4VZ12_PANRE</name>
<proteinExistence type="inferred from homology"/>
<feature type="transmembrane region" description="Helical" evidence="2">
    <location>
        <begin position="106"/>
        <end position="130"/>
    </location>
</feature>
<dbReference type="GO" id="GO:0016020">
    <property type="term" value="C:membrane"/>
    <property type="evidence" value="ECO:0007669"/>
    <property type="project" value="InterPro"/>
</dbReference>
<accession>A0A7E4VZ12</accession>
<dbReference type="WBParaSite" id="Pan_g4457.t1">
    <property type="protein sequence ID" value="Pan_g4457.t1"/>
    <property type="gene ID" value="Pan_g4457"/>
</dbReference>
<keyword evidence="2" id="KW-0472">Membrane</keyword>
<reference evidence="4" key="2">
    <citation type="submission" date="2020-10" db="UniProtKB">
        <authorList>
            <consortium name="WormBaseParasite"/>
        </authorList>
    </citation>
    <scope>IDENTIFICATION</scope>
</reference>
<dbReference type="InterPro" id="IPR004151">
    <property type="entry name" value="7TM_GPCR_serpentine_rcpt_Sre"/>
</dbReference>
<evidence type="ECO:0000256" key="1">
    <source>
        <dbReference type="ARBA" id="ARBA00006803"/>
    </source>
</evidence>
<comment type="similarity">
    <text evidence="1">Belongs to the nematode receptor-like protein sre family.</text>
</comment>
<dbReference type="Pfam" id="PF03125">
    <property type="entry name" value="Sre"/>
    <property type="match status" value="1"/>
</dbReference>
<reference evidence="3" key="1">
    <citation type="journal article" date="2013" name="Genetics">
        <title>The draft genome and transcriptome of Panagrellus redivivus are shaped by the harsh demands of a free-living lifestyle.</title>
        <authorList>
            <person name="Srinivasan J."/>
            <person name="Dillman A.R."/>
            <person name="Macchietto M.G."/>
            <person name="Heikkinen L."/>
            <person name="Lakso M."/>
            <person name="Fracchia K.M."/>
            <person name="Antoshechkin I."/>
            <person name="Mortazavi A."/>
            <person name="Wong G."/>
            <person name="Sternberg P.W."/>
        </authorList>
    </citation>
    <scope>NUCLEOTIDE SEQUENCE [LARGE SCALE GENOMIC DNA]</scope>
    <source>
        <strain evidence="3">MT8872</strain>
    </source>
</reference>
<dbReference type="Proteomes" id="UP000492821">
    <property type="component" value="Unassembled WGS sequence"/>
</dbReference>
<dbReference type="GO" id="GO:0007606">
    <property type="term" value="P:sensory perception of chemical stimulus"/>
    <property type="evidence" value="ECO:0007669"/>
    <property type="project" value="InterPro"/>
</dbReference>
<keyword evidence="3" id="KW-1185">Reference proteome</keyword>
<feature type="transmembrane region" description="Helical" evidence="2">
    <location>
        <begin position="28"/>
        <end position="49"/>
    </location>
</feature>
<protein>
    <submittedName>
        <fullName evidence="4">G protein-coupled receptor</fullName>
    </submittedName>
</protein>
<keyword evidence="2" id="KW-1133">Transmembrane helix</keyword>
<evidence type="ECO:0000256" key="2">
    <source>
        <dbReference type="SAM" id="Phobius"/>
    </source>
</evidence>
<dbReference type="AlphaFoldDB" id="A0A7E4VZ12"/>
<feature type="transmembrane region" description="Helical" evidence="2">
    <location>
        <begin position="136"/>
        <end position="155"/>
    </location>
</feature>
<organism evidence="3 4">
    <name type="scientific">Panagrellus redivivus</name>
    <name type="common">Microworm</name>
    <dbReference type="NCBI Taxonomy" id="6233"/>
    <lineage>
        <taxon>Eukaryota</taxon>
        <taxon>Metazoa</taxon>
        <taxon>Ecdysozoa</taxon>
        <taxon>Nematoda</taxon>
        <taxon>Chromadorea</taxon>
        <taxon>Rhabditida</taxon>
        <taxon>Tylenchina</taxon>
        <taxon>Panagrolaimomorpha</taxon>
        <taxon>Panagrolaimoidea</taxon>
        <taxon>Panagrolaimidae</taxon>
        <taxon>Panagrellus</taxon>
    </lineage>
</organism>
<keyword evidence="2" id="KW-0812">Transmembrane</keyword>
<feature type="transmembrane region" description="Helical" evidence="2">
    <location>
        <begin position="61"/>
        <end position="79"/>
    </location>
</feature>
<evidence type="ECO:0000313" key="3">
    <source>
        <dbReference type="Proteomes" id="UP000492821"/>
    </source>
</evidence>